<keyword evidence="3" id="KW-1015">Disulfide bond</keyword>
<dbReference type="CDD" id="cd01061">
    <property type="entry name" value="RNase_T2_euk"/>
    <property type="match status" value="1"/>
</dbReference>
<feature type="active site" evidence="4">
    <location>
        <position position="146"/>
    </location>
</feature>
<evidence type="ECO:0000256" key="2">
    <source>
        <dbReference type="ARBA" id="ARBA00012571"/>
    </source>
</evidence>
<evidence type="ECO:0000256" key="7">
    <source>
        <dbReference type="SAM" id="SignalP"/>
    </source>
</evidence>
<organism evidence="9 10">
    <name type="scientific">Lobosporangium transversale</name>
    <dbReference type="NCBI Taxonomy" id="64571"/>
    <lineage>
        <taxon>Eukaryota</taxon>
        <taxon>Fungi</taxon>
        <taxon>Fungi incertae sedis</taxon>
        <taxon>Mucoromycota</taxon>
        <taxon>Mortierellomycotina</taxon>
        <taxon>Mortierellomycetes</taxon>
        <taxon>Mortierellales</taxon>
        <taxon>Mortierellaceae</taxon>
        <taxon>Lobosporangium</taxon>
    </lineage>
</organism>
<dbReference type="InterPro" id="IPR005089">
    <property type="entry name" value="CBM19"/>
</dbReference>
<name>A0A1Y2H0P8_9FUNG</name>
<dbReference type="RefSeq" id="XP_021885814.1">
    <property type="nucleotide sequence ID" value="XM_022022568.1"/>
</dbReference>
<dbReference type="OrthoDB" id="435754at2759"/>
<feature type="compositionally biased region" description="Low complexity" evidence="6">
    <location>
        <begin position="265"/>
        <end position="286"/>
    </location>
</feature>
<dbReference type="STRING" id="64571.A0A1Y2H0P8"/>
<keyword evidence="10" id="KW-1185">Reference proteome</keyword>
<dbReference type="Pfam" id="PF03427">
    <property type="entry name" value="CBM_19"/>
    <property type="match status" value="1"/>
</dbReference>
<evidence type="ECO:0000256" key="3">
    <source>
        <dbReference type="ARBA" id="ARBA00023157"/>
    </source>
</evidence>
<feature type="signal peptide" evidence="7">
    <location>
        <begin position="1"/>
        <end position="20"/>
    </location>
</feature>
<evidence type="ECO:0000313" key="10">
    <source>
        <dbReference type="Proteomes" id="UP000193648"/>
    </source>
</evidence>
<dbReference type="InterPro" id="IPR033697">
    <property type="entry name" value="Ribonuclease_T2_eukaryotic"/>
</dbReference>
<dbReference type="GeneID" id="33564412"/>
<feature type="compositionally biased region" description="Polar residues" evidence="6">
    <location>
        <begin position="287"/>
        <end position="299"/>
    </location>
</feature>
<evidence type="ECO:0000256" key="1">
    <source>
        <dbReference type="ARBA" id="ARBA00007469"/>
    </source>
</evidence>
<dbReference type="GO" id="GO:0008061">
    <property type="term" value="F:chitin binding"/>
    <property type="evidence" value="ECO:0007669"/>
    <property type="project" value="InterPro"/>
</dbReference>
<evidence type="ECO:0000256" key="4">
    <source>
        <dbReference type="PIRSR" id="PIRSR633697-1"/>
    </source>
</evidence>
<sequence length="350" mass="37346">MKIATLTASVALAALSAVSALPLMYNSVLSPRADTCPADVLSCTAESSGVDACCLPGMGLILLTLQWYNGLGPADEFTIHGLWPDTCSGGQGPSTGCDANRIYDNIETRLKAYPGTPAGFIDQLNTYWSSYKGDNNAFWAHEWSKHGTCISNLAPNCSSNYVQDQDVYNYFSKTLALRSQYNLYKALADGGITPGSNPNTADMHTAIKKAFGVDAQINCNSGALSEIWIYFKVKNHDQYVPVDPLTQGSCKGYISYPVKSGSIKPSTSSITKPTTTIPTITSVKPTATSPTGPIPTGKQTGRCSIPNATVCVSPGVSNQYSKCNNGYWVLNQCKTGQVCYSDTNTTTHCA</sequence>
<dbReference type="PANTHER" id="PTHR11240">
    <property type="entry name" value="RIBONUCLEASE T2"/>
    <property type="match status" value="1"/>
</dbReference>
<evidence type="ECO:0000259" key="8">
    <source>
        <dbReference type="Pfam" id="PF03427"/>
    </source>
</evidence>
<comment type="similarity">
    <text evidence="1 5">Belongs to the RNase T2 family.</text>
</comment>
<dbReference type="GO" id="GO:0006032">
    <property type="term" value="P:chitin catabolic process"/>
    <property type="evidence" value="ECO:0007669"/>
    <property type="project" value="InterPro"/>
</dbReference>
<dbReference type="GO" id="GO:0003723">
    <property type="term" value="F:RNA binding"/>
    <property type="evidence" value="ECO:0007669"/>
    <property type="project" value="InterPro"/>
</dbReference>
<dbReference type="AlphaFoldDB" id="A0A1Y2H0P8"/>
<evidence type="ECO:0000313" key="9">
    <source>
        <dbReference type="EMBL" id="ORZ28129.1"/>
    </source>
</evidence>
<gene>
    <name evidence="9" type="ORF">BCR41DRAFT_344688</name>
</gene>
<dbReference type="EMBL" id="MCFF01000002">
    <property type="protein sequence ID" value="ORZ28129.1"/>
    <property type="molecule type" value="Genomic_DNA"/>
</dbReference>
<feature type="domain" description="Carbohydrate-binding module family 19" evidence="8">
    <location>
        <begin position="281"/>
        <end position="343"/>
    </location>
</feature>
<dbReference type="GO" id="GO:0033897">
    <property type="term" value="F:ribonuclease T2 activity"/>
    <property type="evidence" value="ECO:0007669"/>
    <property type="project" value="UniProtKB-EC"/>
</dbReference>
<accession>A0A1Y2H0P8</accession>
<dbReference type="InterPro" id="IPR033130">
    <property type="entry name" value="RNase_T2_His_AS_2"/>
</dbReference>
<feature type="active site" evidence="4">
    <location>
        <position position="80"/>
    </location>
</feature>
<dbReference type="EC" id="4.6.1.19" evidence="2"/>
<dbReference type="PANTHER" id="PTHR11240:SF22">
    <property type="entry name" value="RIBONUCLEASE T2"/>
    <property type="match status" value="1"/>
</dbReference>
<evidence type="ECO:0000256" key="5">
    <source>
        <dbReference type="RuleBase" id="RU004328"/>
    </source>
</evidence>
<protein>
    <recommendedName>
        <fullName evidence="2">ribonuclease T2</fullName>
        <ecNumber evidence="2">4.6.1.19</ecNumber>
    </recommendedName>
</protein>
<dbReference type="PROSITE" id="PS00530">
    <property type="entry name" value="RNASE_T2_1"/>
    <property type="match status" value="1"/>
</dbReference>
<dbReference type="Proteomes" id="UP000193648">
    <property type="component" value="Unassembled WGS sequence"/>
</dbReference>
<reference evidence="9 10" key="1">
    <citation type="submission" date="2016-07" db="EMBL/GenBank/DDBJ databases">
        <title>Pervasive Adenine N6-methylation of Active Genes in Fungi.</title>
        <authorList>
            <consortium name="DOE Joint Genome Institute"/>
            <person name="Mondo S.J."/>
            <person name="Dannebaum R.O."/>
            <person name="Kuo R.C."/>
            <person name="Labutti K."/>
            <person name="Haridas S."/>
            <person name="Kuo A."/>
            <person name="Salamov A."/>
            <person name="Ahrendt S.R."/>
            <person name="Lipzen A."/>
            <person name="Sullivan W."/>
            <person name="Andreopoulos W.B."/>
            <person name="Clum A."/>
            <person name="Lindquist E."/>
            <person name="Daum C."/>
            <person name="Ramamoorthy G.K."/>
            <person name="Gryganskyi A."/>
            <person name="Culley D."/>
            <person name="Magnuson J.K."/>
            <person name="James T.Y."/>
            <person name="O'Malley M.A."/>
            <person name="Stajich J.E."/>
            <person name="Spatafora J.W."/>
            <person name="Visel A."/>
            <person name="Grigoriev I.V."/>
        </authorList>
    </citation>
    <scope>NUCLEOTIDE SEQUENCE [LARGE SCALE GENOMIC DNA]</scope>
    <source>
        <strain evidence="9 10">NRRL 3116</strain>
    </source>
</reference>
<dbReference type="InParanoid" id="A0A1Y2H0P8"/>
<proteinExistence type="inferred from homology"/>
<dbReference type="InterPro" id="IPR036430">
    <property type="entry name" value="RNase_T2-like_sf"/>
</dbReference>
<dbReference type="InterPro" id="IPR001568">
    <property type="entry name" value="RNase_T2-like"/>
</dbReference>
<feature type="active site" evidence="4">
    <location>
        <position position="142"/>
    </location>
</feature>
<dbReference type="Pfam" id="PF00445">
    <property type="entry name" value="Ribonuclease_T2"/>
    <property type="match status" value="1"/>
</dbReference>
<dbReference type="PROSITE" id="PS00531">
    <property type="entry name" value="RNASE_T2_2"/>
    <property type="match status" value="1"/>
</dbReference>
<dbReference type="GO" id="GO:0005576">
    <property type="term" value="C:extracellular region"/>
    <property type="evidence" value="ECO:0007669"/>
    <property type="project" value="TreeGrafter"/>
</dbReference>
<keyword evidence="7" id="KW-0732">Signal</keyword>
<dbReference type="SUPFAM" id="SSF55895">
    <property type="entry name" value="Ribonuclease Rh-like"/>
    <property type="match status" value="1"/>
</dbReference>
<dbReference type="InterPro" id="IPR018188">
    <property type="entry name" value="RNase_T2_His_AS_1"/>
</dbReference>
<evidence type="ECO:0000256" key="6">
    <source>
        <dbReference type="SAM" id="MobiDB-lite"/>
    </source>
</evidence>
<feature type="chain" id="PRO_5010996512" description="ribonuclease T2" evidence="7">
    <location>
        <begin position="21"/>
        <end position="350"/>
    </location>
</feature>
<comment type="caution">
    <text evidence="9">The sequence shown here is derived from an EMBL/GenBank/DDBJ whole genome shotgun (WGS) entry which is preliminary data.</text>
</comment>
<dbReference type="GO" id="GO:0006401">
    <property type="term" value="P:RNA catabolic process"/>
    <property type="evidence" value="ECO:0007669"/>
    <property type="project" value="TreeGrafter"/>
</dbReference>
<dbReference type="Gene3D" id="3.90.730.10">
    <property type="entry name" value="Ribonuclease T2-like"/>
    <property type="match status" value="1"/>
</dbReference>
<feature type="region of interest" description="Disordered" evidence="6">
    <location>
        <begin position="265"/>
        <end position="299"/>
    </location>
</feature>